<accession>A0A1Z8B693</accession>
<dbReference type="RefSeq" id="WP_303686098.1">
    <property type="nucleotide sequence ID" value="NZ_CAJXYO010000003.1"/>
</dbReference>
<protein>
    <submittedName>
        <fullName evidence="2">Uncharacterized protein</fullName>
    </submittedName>
</protein>
<feature type="region of interest" description="Disordered" evidence="1">
    <location>
        <begin position="2167"/>
        <end position="2197"/>
    </location>
</feature>
<organism evidence="2 3">
    <name type="scientific">Nonlabens dokdonensis</name>
    <dbReference type="NCBI Taxonomy" id="328515"/>
    <lineage>
        <taxon>Bacteria</taxon>
        <taxon>Pseudomonadati</taxon>
        <taxon>Bacteroidota</taxon>
        <taxon>Flavobacteriia</taxon>
        <taxon>Flavobacteriales</taxon>
        <taxon>Flavobacteriaceae</taxon>
        <taxon>Nonlabens</taxon>
    </lineage>
</organism>
<reference evidence="3" key="1">
    <citation type="journal article" date="2017" name="Proc. Natl. Acad. Sci. U.S.A.">
        <title>Simulation of Deepwater Horizon oil plume reveals substrate specialization within a complex community of hydrocarbon-degraders.</title>
        <authorList>
            <person name="Hu P."/>
            <person name="Dubinsky E.A."/>
            <person name="Probst A.J."/>
            <person name="Wang J."/>
            <person name="Sieber C.M.K."/>
            <person name="Tom L.M."/>
            <person name="Gardinali P."/>
            <person name="Banfield J.F."/>
            <person name="Atlas R.M."/>
            <person name="Andersen G.L."/>
        </authorList>
    </citation>
    <scope>NUCLEOTIDE SEQUENCE [LARGE SCALE GENOMIC DNA]</scope>
</reference>
<evidence type="ECO:0000313" key="3">
    <source>
        <dbReference type="Proteomes" id="UP000196102"/>
    </source>
</evidence>
<comment type="caution">
    <text evidence="2">The sequence shown here is derived from an EMBL/GenBank/DDBJ whole genome shotgun (WGS) entry which is preliminary data.</text>
</comment>
<sequence length="2315" mass="252442">MKNILLVLVFITSCNWTEAQLQATLNVDSNPTPELSEWTNRNNLAILTVTNPSAGSTIDYRIKVSLLLDGDLKVVTDDTVPLMMADFGTETFLADELIPYNAVQFVDPSFRDQLSRTGMLPPGSYSFCVELVGSDGRSLTQPEQICRPMIITDYQMPELLSPIGGMEIDPLLINSLMFQWTPLVPIPDAMTGITYLIAVSEVQAGQTPSQAFSINYPIIEEEVTIGTQFTWPLDIPAPDEDQQYVWGIKPMTLEGNTYRAQNNGFADYGVFNIRGTDNGNSTTRSSEQTVINCNINPVDLSDDLFFIANSSLTTLDLNGLSVMQNRFWLQAAGIIDPTKYELITTISWGCSHQMEFINFNTTSILHDYNTTQDSSFNIPPSISINMELRPLIAGLTSCSIEVVKDVTATTIYNEESCNFPSQSDFERTISFINSTSSADPLKIELADVAAFTSLIEQEFLTQGTNRSIDTELLINYDNGIHSTPQNSFNGSTINVDHTYTINCFDGSEYPTEVCFTYVTERRINGERFTCEKTYCIQLPDETIMALDDLGNPEDVGELDDTADVNPNAGETDQQCECLDGNVVSIPNLEIRHTQSVSDENNHVVYIPTAQAELDSIIECMTTKKNFDGIENMDGDPEYGLQSQFFIGTISYDWQTQNTTDNFSNIHTYETSNGDTSVIPTSITVTFHIVNTNANIDCYFTQEVAVPTLINSTDETENVESTEEEADCDCDLTPLVEPIIEIQQLEPNNYPRKLNLINVTALRDYLIGCKSTYNSNPEDYTIETTINWDSDHSETAIQGNNAFEHQYSAISHEIPEEICITYTISPKHGIERETCVKEFCIPVPQNLQDLNQGDTETSTVAVGDIIHAGFSHEFEVEVTEVSVDSTNQLTGKGHVFVDWIAARVAVKFTDITVDTNKNLLTGKILGEVYDAPAPVYPQAWAEEIVSNSSLANNTANSVANWGNDIVGDVIDWTNDTSGDAVDWVNNTAGTAINAPNIGQQSPIPTGPLNQNTSPVKMPLGVNYANGDQFAMTEIVFRPNLSEFNLVAAKNTPPSWQGPGEDPQLIGFIAKNIKFHPTNVETPPGRLELLENVTVGNMNNKITFEFISPANNPQGGCYIEWDENGFSQFGIELETTFTRDWLVPVPDDGSSRTAANFQAIVQDWNDMVLTGNLEECEIVDSQGMTILAGNISFDMSDTINPNNLQSASDFPSNYTGENTILFRGFHMEQLTVGMPTSWQTNLNGVPQLSIYDMIINDTGVTLVAEAENVAGFRDASVADLIASIDTVRVDIRSSSFHDAYVKGRIGLPVSKGDSIQNPLKYKALFTTATSPSSFQLTIEPTGPINANLLKGTMELTPTSNIVALVDKNKKTFDIDLHGNFVWDDVKLGPVKHVNMDLGFQGIKMNYDSSLSSNKFDFEPGTWAFASPQKFLSNFPVTISNIDFETKTNTGNQLIHGDLKFDVIFNLTEDIGGQTKMAVEVAIEDNQGNSTSKFKPTYISTGIDDISIYAHLPAVSIDGTIQFRNDDAVFGNGFKGTLEASFKTPSIGISALAEFGNTSYQNNGTTYRYWRVEAAAKFSPGLPFLPGLSFNGFGGGAYKNMESTLVPTAGAVPAHYTFSPKPSNLGFMVEATIANSASPDSFNADVGLNGQFSQSQGLINIGFTGDFYIGGPITPQSERDKAQVKGSVLADYNFPDKHFTLNVDANVNTENIYTPYPANLNVDIDGSTNLWHFKFGQPSALNTVNVFGISLYEYLTFGNNIESPDGFTPIFKNGWAGVFNGGQPGIPVTSGVDGNSALGKGFAFGIGFQFEKNINKNIVGSYDINLDLAAGAEINLSMMKKLDVNCADSSKDFGLNGWRARGSLGFYASVDAYVSKNSSRWDLLNVKAGGWLDGKFPGPTYVVGEVRAEVKIGGITKRVHNIQGDCGRCRNDGNHVNYLHSWSHGKIGRPLKTCQHWETIYLVNRSFQSNFEWGTDCNGSVPVPTQSFDQEDAAGDQAQRLITYIHPDPPTVTYNFPVDQPIAIKFGLSPEDEFDVGEQQSTGAVVNRTFKLEREVKLYIDAQDNNTFVEVPRASTFGGNANPTGWIKHDNNLGEELYVVGTLSAQSVNGTINQSLAPIQNSVIPSGNSNNGTSSNSAMQVANMSLATMGSSGLNTGAFSNNTLASTNSGPAVMYPAPPSTSGPAITPPPSGGSSGPANYGTLPPAAPPVTNDLQVNKTYKIVVVATLKEKINNNWVNATDSDGNAVTETKEKTVRTGPMQVVSVTASATNSNMNVMASPGGTSGPTTNSTPSVFSRPRATAVNRNVLARNRAMLRRN</sequence>
<dbReference type="EMBL" id="MAAX01000071">
    <property type="protein sequence ID" value="OUS18070.1"/>
    <property type="molecule type" value="Genomic_DNA"/>
</dbReference>
<evidence type="ECO:0000256" key="1">
    <source>
        <dbReference type="SAM" id="MobiDB-lite"/>
    </source>
</evidence>
<gene>
    <name evidence="2" type="ORF">A9Q93_04025</name>
</gene>
<proteinExistence type="predicted"/>
<feature type="compositionally biased region" description="Pro residues" evidence="1">
    <location>
        <begin position="2173"/>
        <end position="2188"/>
    </location>
</feature>
<dbReference type="Proteomes" id="UP000196102">
    <property type="component" value="Unassembled WGS sequence"/>
</dbReference>
<evidence type="ECO:0000313" key="2">
    <source>
        <dbReference type="EMBL" id="OUS18070.1"/>
    </source>
</evidence>
<name>A0A1Z8B693_9FLAO</name>